<reference evidence="2 3" key="1">
    <citation type="submission" date="2018-04" db="EMBL/GenBank/DDBJ databases">
        <title>WGS assembly of Panicum hallii var. hallii HAL2.</title>
        <authorList>
            <person name="Lovell J."/>
            <person name="Jenkins J."/>
            <person name="Lowry D."/>
            <person name="Mamidi S."/>
            <person name="Sreedasyam A."/>
            <person name="Weng X."/>
            <person name="Barry K."/>
            <person name="Bonette J."/>
            <person name="Campitelli B."/>
            <person name="Daum C."/>
            <person name="Gordon S."/>
            <person name="Gould B."/>
            <person name="Lipzen A."/>
            <person name="MacQueen A."/>
            <person name="Palacio-Mejia J."/>
            <person name="Plott C."/>
            <person name="Shakirov E."/>
            <person name="Shu S."/>
            <person name="Yoshinaga Y."/>
            <person name="Zane M."/>
            <person name="Rokhsar D."/>
            <person name="Grimwood J."/>
            <person name="Schmutz J."/>
            <person name="Juenger T."/>
        </authorList>
    </citation>
    <scope>NUCLEOTIDE SEQUENCE [LARGE SCALE GENOMIC DNA]</scope>
    <source>
        <strain evidence="3">cv. HAL2</strain>
    </source>
</reference>
<evidence type="ECO:0000313" key="3">
    <source>
        <dbReference type="Proteomes" id="UP000244336"/>
    </source>
</evidence>
<accession>A0A2T7C5R7</accession>
<evidence type="ECO:0000313" key="2">
    <source>
        <dbReference type="EMBL" id="PUZ38688.1"/>
    </source>
</evidence>
<evidence type="ECO:0000256" key="1">
    <source>
        <dbReference type="SAM" id="MobiDB-lite"/>
    </source>
</evidence>
<dbReference type="AlphaFoldDB" id="A0A2T7C5R7"/>
<sequence>MMELLFYPTLPPLGRAINRLPALDGLRRGSRRLVGCCSIRYTRSVCTSYFHICINLPATSLPKRNPSFQLAYLLSLASPVSRATACGSRQRPPECSLRPSLPHRLRARTAWRSNNLVFRGPGAEKGLPPTARFPAPPPTSRPLPPSLQLQDQHRCDSTAAAHPVRRSAIGGRRLRSAAGTAASEFDFLLLALNPTGSDLVLLGITV</sequence>
<dbReference type="Proteomes" id="UP000244336">
    <property type="component" value="Chromosome 9"/>
</dbReference>
<organism evidence="2 3">
    <name type="scientific">Panicum hallii var. hallii</name>
    <dbReference type="NCBI Taxonomy" id="1504633"/>
    <lineage>
        <taxon>Eukaryota</taxon>
        <taxon>Viridiplantae</taxon>
        <taxon>Streptophyta</taxon>
        <taxon>Embryophyta</taxon>
        <taxon>Tracheophyta</taxon>
        <taxon>Spermatophyta</taxon>
        <taxon>Magnoliopsida</taxon>
        <taxon>Liliopsida</taxon>
        <taxon>Poales</taxon>
        <taxon>Poaceae</taxon>
        <taxon>PACMAD clade</taxon>
        <taxon>Panicoideae</taxon>
        <taxon>Panicodae</taxon>
        <taxon>Paniceae</taxon>
        <taxon>Panicinae</taxon>
        <taxon>Panicum</taxon>
        <taxon>Panicum sect. Panicum</taxon>
    </lineage>
</organism>
<dbReference type="EMBL" id="CM009757">
    <property type="protein sequence ID" value="PUZ38688.1"/>
    <property type="molecule type" value="Genomic_DNA"/>
</dbReference>
<feature type="compositionally biased region" description="Pro residues" evidence="1">
    <location>
        <begin position="134"/>
        <end position="145"/>
    </location>
</feature>
<dbReference type="Gramene" id="PUZ38688">
    <property type="protein sequence ID" value="PUZ38688"/>
    <property type="gene ID" value="GQ55_9G216800"/>
</dbReference>
<protein>
    <submittedName>
        <fullName evidence="2">Uncharacterized protein</fullName>
    </submittedName>
</protein>
<gene>
    <name evidence="2" type="ORF">GQ55_9G216800</name>
</gene>
<name>A0A2T7C5R7_9POAL</name>
<proteinExistence type="predicted"/>
<feature type="region of interest" description="Disordered" evidence="1">
    <location>
        <begin position="120"/>
        <end position="149"/>
    </location>
</feature>
<keyword evidence="3" id="KW-1185">Reference proteome</keyword>